<keyword evidence="2" id="KW-0812">Transmembrane</keyword>
<evidence type="ECO:0000256" key="1">
    <source>
        <dbReference type="SAM" id="MobiDB-lite"/>
    </source>
</evidence>
<evidence type="ECO:0000313" key="4">
    <source>
        <dbReference type="Proteomes" id="UP001303115"/>
    </source>
</evidence>
<sequence length="310" mass="34000">MAIWGRPVGHHATPPARREEKAENIRREYLWNTPDGDKPDFAETYRHGDEILISWNALNNSIYDLWLTSWNIDPDPVALCLAINLAHDGNLKLVTSDPPTAQLANETRYVFRFKPPTGQGEFVASDPDLSSPGFLLIQPTFHQKDVPSTASSDTPIATPTTLRSTPSRGAATSAPDAEETISDMSPAAAAGLTIGLILMVALVVAAEVAYLMWRRKRQREVEDSDDGTSSSIRRRLKRLGKGDRGLFVQVDKAEKIIDDSIWMSPELPGDSTWGQRLVHELQGSRLGSGNPLGRPLTINSSVVELDVGRG</sequence>
<feature type="compositionally biased region" description="Polar residues" evidence="1">
    <location>
        <begin position="146"/>
        <end position="167"/>
    </location>
</feature>
<feature type="region of interest" description="Disordered" evidence="1">
    <location>
        <begin position="145"/>
        <end position="179"/>
    </location>
</feature>
<keyword evidence="2" id="KW-0472">Membrane</keyword>
<organism evidence="3 4">
    <name type="scientific">Parachaetomium inaequale</name>
    <dbReference type="NCBI Taxonomy" id="2588326"/>
    <lineage>
        <taxon>Eukaryota</taxon>
        <taxon>Fungi</taxon>
        <taxon>Dikarya</taxon>
        <taxon>Ascomycota</taxon>
        <taxon>Pezizomycotina</taxon>
        <taxon>Sordariomycetes</taxon>
        <taxon>Sordariomycetidae</taxon>
        <taxon>Sordariales</taxon>
        <taxon>Chaetomiaceae</taxon>
        <taxon>Parachaetomium</taxon>
    </lineage>
</organism>
<proteinExistence type="predicted"/>
<comment type="caution">
    <text evidence="3">The sequence shown here is derived from an EMBL/GenBank/DDBJ whole genome shotgun (WGS) entry which is preliminary data.</text>
</comment>
<name>A0AAN6PHZ1_9PEZI</name>
<feature type="region of interest" description="Disordered" evidence="1">
    <location>
        <begin position="1"/>
        <end position="20"/>
    </location>
</feature>
<evidence type="ECO:0000256" key="2">
    <source>
        <dbReference type="SAM" id="Phobius"/>
    </source>
</evidence>
<evidence type="ECO:0000313" key="3">
    <source>
        <dbReference type="EMBL" id="KAK4041216.1"/>
    </source>
</evidence>
<dbReference type="EMBL" id="MU854361">
    <property type="protein sequence ID" value="KAK4041216.1"/>
    <property type="molecule type" value="Genomic_DNA"/>
</dbReference>
<gene>
    <name evidence="3" type="ORF">C8A01DRAFT_14974</name>
</gene>
<keyword evidence="4" id="KW-1185">Reference proteome</keyword>
<reference evidence="4" key="1">
    <citation type="journal article" date="2023" name="Mol. Phylogenet. Evol.">
        <title>Genome-scale phylogeny and comparative genomics of the fungal order Sordariales.</title>
        <authorList>
            <person name="Hensen N."/>
            <person name="Bonometti L."/>
            <person name="Westerberg I."/>
            <person name="Brannstrom I.O."/>
            <person name="Guillou S."/>
            <person name="Cros-Aarteil S."/>
            <person name="Calhoun S."/>
            <person name="Haridas S."/>
            <person name="Kuo A."/>
            <person name="Mondo S."/>
            <person name="Pangilinan J."/>
            <person name="Riley R."/>
            <person name="LaButti K."/>
            <person name="Andreopoulos B."/>
            <person name="Lipzen A."/>
            <person name="Chen C."/>
            <person name="Yan M."/>
            <person name="Daum C."/>
            <person name="Ng V."/>
            <person name="Clum A."/>
            <person name="Steindorff A."/>
            <person name="Ohm R.A."/>
            <person name="Martin F."/>
            <person name="Silar P."/>
            <person name="Natvig D.O."/>
            <person name="Lalanne C."/>
            <person name="Gautier V."/>
            <person name="Ament-Velasquez S.L."/>
            <person name="Kruys A."/>
            <person name="Hutchinson M.I."/>
            <person name="Powell A.J."/>
            <person name="Barry K."/>
            <person name="Miller A.N."/>
            <person name="Grigoriev I.V."/>
            <person name="Debuchy R."/>
            <person name="Gladieux P."/>
            <person name="Hiltunen Thoren M."/>
            <person name="Johannesson H."/>
        </authorList>
    </citation>
    <scope>NUCLEOTIDE SEQUENCE [LARGE SCALE GENOMIC DNA]</scope>
    <source>
        <strain evidence="4">CBS 284.82</strain>
    </source>
</reference>
<feature type="transmembrane region" description="Helical" evidence="2">
    <location>
        <begin position="188"/>
        <end position="213"/>
    </location>
</feature>
<accession>A0AAN6PHZ1</accession>
<dbReference type="AlphaFoldDB" id="A0AAN6PHZ1"/>
<protein>
    <submittedName>
        <fullName evidence="3">Uncharacterized protein</fullName>
    </submittedName>
</protein>
<dbReference type="Proteomes" id="UP001303115">
    <property type="component" value="Unassembled WGS sequence"/>
</dbReference>
<keyword evidence="2" id="KW-1133">Transmembrane helix</keyword>